<dbReference type="PIRSF" id="PIRSF036778">
    <property type="entry name" value="UCP036778"/>
    <property type="match status" value="1"/>
</dbReference>
<organism evidence="2 3">
    <name type="scientific">Trinickia terrae</name>
    <dbReference type="NCBI Taxonomy" id="2571161"/>
    <lineage>
        <taxon>Bacteria</taxon>
        <taxon>Pseudomonadati</taxon>
        <taxon>Pseudomonadota</taxon>
        <taxon>Betaproteobacteria</taxon>
        <taxon>Burkholderiales</taxon>
        <taxon>Burkholderiaceae</taxon>
        <taxon>Trinickia</taxon>
    </lineage>
</organism>
<accession>A0A4U1IG69</accession>
<dbReference type="Proteomes" id="UP000305539">
    <property type="component" value="Unassembled WGS sequence"/>
</dbReference>
<dbReference type="GO" id="GO:0016853">
    <property type="term" value="F:isomerase activity"/>
    <property type="evidence" value="ECO:0007669"/>
    <property type="project" value="UniProtKB-KW"/>
</dbReference>
<dbReference type="Gene3D" id="3.20.20.150">
    <property type="entry name" value="Divalent-metal-dependent TIM barrel enzymes"/>
    <property type="match status" value="1"/>
</dbReference>
<evidence type="ECO:0000313" key="3">
    <source>
        <dbReference type="Proteomes" id="UP000305539"/>
    </source>
</evidence>
<feature type="domain" description="Xylose isomerase-like TIM barrel" evidence="1">
    <location>
        <begin position="17"/>
        <end position="259"/>
    </location>
</feature>
<dbReference type="AlphaFoldDB" id="A0A4U1IG69"/>
<name>A0A4U1IG69_9BURK</name>
<dbReference type="InterPro" id="IPR013022">
    <property type="entry name" value="Xyl_isomerase-like_TIM-brl"/>
</dbReference>
<dbReference type="RefSeq" id="WP_136892495.1">
    <property type="nucleotide sequence ID" value="NZ_SWJE01000001.1"/>
</dbReference>
<proteinExistence type="predicted"/>
<protein>
    <submittedName>
        <fullName evidence="2">Xylose isomerase</fullName>
    </submittedName>
</protein>
<dbReference type="PANTHER" id="PTHR12110">
    <property type="entry name" value="HYDROXYPYRUVATE ISOMERASE"/>
    <property type="match status" value="1"/>
</dbReference>
<comment type="caution">
    <text evidence="2">The sequence shown here is derived from an EMBL/GenBank/DDBJ whole genome shotgun (WGS) entry which is preliminary data.</text>
</comment>
<dbReference type="Pfam" id="PF01261">
    <property type="entry name" value="AP_endonuc_2"/>
    <property type="match status" value="1"/>
</dbReference>
<reference evidence="2 3" key="1">
    <citation type="submission" date="2019-04" db="EMBL/GenBank/DDBJ databases">
        <title>Trinickia sp. 7GSK02, isolated from subtropical forest soil.</title>
        <authorList>
            <person name="Gao Z.-H."/>
            <person name="Qiu L.-H."/>
        </authorList>
    </citation>
    <scope>NUCLEOTIDE SEQUENCE [LARGE SCALE GENOMIC DNA]</scope>
    <source>
        <strain evidence="2 3">7GSK02</strain>
    </source>
</reference>
<keyword evidence="3" id="KW-1185">Reference proteome</keyword>
<dbReference type="InterPro" id="IPR050312">
    <property type="entry name" value="IolE/XylAMocC-like"/>
</dbReference>
<evidence type="ECO:0000259" key="1">
    <source>
        <dbReference type="Pfam" id="PF01261"/>
    </source>
</evidence>
<gene>
    <name evidence="2" type="ORF">FAZ69_01310</name>
</gene>
<evidence type="ECO:0000313" key="2">
    <source>
        <dbReference type="EMBL" id="TKC92712.1"/>
    </source>
</evidence>
<sequence length="269" mass="29230">MSAPRIALDEFAALCGRLEVDAIEIRNDLRGIEIEDGTPAAKVKAVAAENGLTILSINALQRFDLFDATRAEEAATLAQYAADCGAQALVLCPTNSRQDERTAAERRANLTAALKALKPILEDRGLVGLIEPLGFEECAVRRKSDAVKAIYDAAGEMRFRLVHDTFHHHLSGENIFYPDLTGLVHVSGVEDSELAVDHMRDGHRVLVGTADRLDNVGQLNTLFARGYRGHVSFEPFAQIIAGAADIETRLRDSIAYLRANVVTGQLKAA</sequence>
<keyword evidence="2" id="KW-0413">Isomerase</keyword>
<dbReference type="EMBL" id="SWJE01000001">
    <property type="protein sequence ID" value="TKC92712.1"/>
    <property type="molecule type" value="Genomic_DNA"/>
</dbReference>
<dbReference type="SUPFAM" id="SSF51658">
    <property type="entry name" value="Xylose isomerase-like"/>
    <property type="match status" value="1"/>
</dbReference>
<dbReference type="InterPro" id="IPR036237">
    <property type="entry name" value="Xyl_isomerase-like_sf"/>
</dbReference>
<dbReference type="InterPro" id="IPR014621">
    <property type="entry name" value="UCP036778_sugar_epimerase"/>
</dbReference>
<dbReference type="PANTHER" id="PTHR12110:SF48">
    <property type="entry name" value="BLL3656 PROTEIN"/>
    <property type="match status" value="1"/>
</dbReference>
<dbReference type="OrthoDB" id="2274384at2"/>